<dbReference type="InterPro" id="IPR017896">
    <property type="entry name" value="4Fe4S_Fe-S-bd"/>
</dbReference>
<dbReference type="AlphaFoldDB" id="A0A6I6JJP5"/>
<dbReference type="EMBL" id="CP046401">
    <property type="protein sequence ID" value="QGY43046.1"/>
    <property type="molecule type" value="Genomic_DNA"/>
</dbReference>
<evidence type="ECO:0000259" key="1">
    <source>
        <dbReference type="PROSITE" id="PS51379"/>
    </source>
</evidence>
<protein>
    <submittedName>
        <fullName evidence="2">Ferredoxin</fullName>
    </submittedName>
</protein>
<dbReference type="Proteomes" id="UP000428260">
    <property type="component" value="Chromosome"/>
</dbReference>
<proteinExistence type="predicted"/>
<gene>
    <name evidence="2" type="ORF">GM418_05040</name>
</gene>
<evidence type="ECO:0000313" key="2">
    <source>
        <dbReference type="EMBL" id="QGY43046.1"/>
    </source>
</evidence>
<dbReference type="KEGG" id="mcos:GM418_05040"/>
<feature type="domain" description="4Fe-4S ferredoxin-type" evidence="1">
    <location>
        <begin position="53"/>
        <end position="72"/>
    </location>
</feature>
<dbReference type="PROSITE" id="PS51379">
    <property type="entry name" value="4FE4S_FER_2"/>
    <property type="match status" value="3"/>
</dbReference>
<feature type="domain" description="4Fe-4S ferredoxin-type" evidence="1">
    <location>
        <begin position="156"/>
        <end position="187"/>
    </location>
</feature>
<accession>A0A6I6JJP5</accession>
<sequence>MHRTTREPLRDMEKNNKSKNRREFLQSGVRLSLALALGGVSGLSLSKAIKDDYVWQIDPFVCTQCGRCATECVLNPSAVKCVHAYDLCGYCDLCGGYLKPDSNARTTAAENQLCPTAAIERKFIEEPYFEYHINEDLCIGCAKCVKGCTSFGNGSLHLQIIHDICLNCNECSIARMCPSDAIKRVKASEAYNIKGDWTKPTT</sequence>
<feature type="domain" description="4Fe-4S ferredoxin-type" evidence="1">
    <location>
        <begin position="129"/>
        <end position="148"/>
    </location>
</feature>
<dbReference type="Gene3D" id="3.30.70.20">
    <property type="match status" value="1"/>
</dbReference>
<dbReference type="PROSITE" id="PS51318">
    <property type="entry name" value="TAT"/>
    <property type="match status" value="1"/>
</dbReference>
<dbReference type="InterPro" id="IPR006311">
    <property type="entry name" value="TAT_signal"/>
</dbReference>
<keyword evidence="3" id="KW-1185">Reference proteome</keyword>
<evidence type="ECO:0000313" key="3">
    <source>
        <dbReference type="Proteomes" id="UP000428260"/>
    </source>
</evidence>
<organism evidence="2 3">
    <name type="scientific">Maribellus comscasis</name>
    <dbReference type="NCBI Taxonomy" id="2681766"/>
    <lineage>
        <taxon>Bacteria</taxon>
        <taxon>Pseudomonadati</taxon>
        <taxon>Bacteroidota</taxon>
        <taxon>Bacteroidia</taxon>
        <taxon>Marinilabiliales</taxon>
        <taxon>Prolixibacteraceae</taxon>
        <taxon>Maribellus</taxon>
    </lineage>
</organism>
<name>A0A6I6JJP5_9BACT</name>
<reference evidence="2 3" key="1">
    <citation type="submission" date="2019-11" db="EMBL/GenBank/DDBJ databases">
        <authorList>
            <person name="Zheng R.K."/>
            <person name="Sun C.M."/>
        </authorList>
    </citation>
    <scope>NUCLEOTIDE SEQUENCE [LARGE SCALE GENOMIC DNA]</scope>
    <source>
        <strain evidence="2 3">WC007</strain>
    </source>
</reference>
<dbReference type="RefSeq" id="WP_158863785.1">
    <property type="nucleotide sequence ID" value="NZ_CP046401.1"/>
</dbReference>
<dbReference type="SUPFAM" id="SSF54862">
    <property type="entry name" value="4Fe-4S ferredoxins"/>
    <property type="match status" value="1"/>
</dbReference>